<name>A0A841L238_9SPHN</name>
<accession>A0A841L238</accession>
<dbReference type="SUPFAM" id="SSF46626">
    <property type="entry name" value="Cytochrome c"/>
    <property type="match status" value="1"/>
</dbReference>
<feature type="chain" id="PRO_5032829300" evidence="1">
    <location>
        <begin position="19"/>
        <end position="98"/>
    </location>
</feature>
<dbReference type="AlphaFoldDB" id="A0A841L238"/>
<reference evidence="2 3" key="1">
    <citation type="submission" date="2020-08" db="EMBL/GenBank/DDBJ databases">
        <title>Genomic Encyclopedia of Type Strains, Phase IV (KMG-IV): sequencing the most valuable type-strain genomes for metagenomic binning, comparative biology and taxonomic classification.</title>
        <authorList>
            <person name="Goeker M."/>
        </authorList>
    </citation>
    <scope>NUCLEOTIDE SEQUENCE [LARGE SCALE GENOMIC DNA]</scope>
    <source>
        <strain evidence="2 3">DSM 102189</strain>
    </source>
</reference>
<evidence type="ECO:0000256" key="1">
    <source>
        <dbReference type="SAM" id="SignalP"/>
    </source>
</evidence>
<dbReference type="GO" id="GO:0009055">
    <property type="term" value="F:electron transfer activity"/>
    <property type="evidence" value="ECO:0007669"/>
    <property type="project" value="InterPro"/>
</dbReference>
<gene>
    <name evidence="2" type="ORF">FHS79_000657</name>
</gene>
<keyword evidence="1" id="KW-0732">Signal</keyword>
<keyword evidence="3" id="KW-1185">Reference proteome</keyword>
<evidence type="ECO:0000313" key="2">
    <source>
        <dbReference type="EMBL" id="MBB6226500.1"/>
    </source>
</evidence>
<proteinExistence type="predicted"/>
<dbReference type="RefSeq" id="WP_184195340.1">
    <property type="nucleotide sequence ID" value="NZ_BMOX01000023.1"/>
</dbReference>
<dbReference type="GO" id="GO:0020037">
    <property type="term" value="F:heme binding"/>
    <property type="evidence" value="ECO:0007669"/>
    <property type="project" value="InterPro"/>
</dbReference>
<evidence type="ECO:0000313" key="3">
    <source>
        <dbReference type="Proteomes" id="UP000538147"/>
    </source>
</evidence>
<sequence length="98" mass="10279">MRNLIVFSAVLAFGVAAAAQAPVALTVEQLAQFPPGEGREATVRVCSGCHEPEIMTQQRLAPADWARVVDTMAGNGAQGTDADFDAITAYLSKAFPAE</sequence>
<dbReference type="Gene3D" id="1.10.760.10">
    <property type="entry name" value="Cytochrome c-like domain"/>
    <property type="match status" value="1"/>
</dbReference>
<organism evidence="2 3">
    <name type="scientific">Polymorphobacter multimanifer</name>
    <dbReference type="NCBI Taxonomy" id="1070431"/>
    <lineage>
        <taxon>Bacteria</taxon>
        <taxon>Pseudomonadati</taxon>
        <taxon>Pseudomonadota</taxon>
        <taxon>Alphaproteobacteria</taxon>
        <taxon>Sphingomonadales</taxon>
        <taxon>Sphingosinicellaceae</taxon>
        <taxon>Polymorphobacter</taxon>
    </lineage>
</organism>
<comment type="caution">
    <text evidence="2">The sequence shown here is derived from an EMBL/GenBank/DDBJ whole genome shotgun (WGS) entry which is preliminary data.</text>
</comment>
<feature type="signal peptide" evidence="1">
    <location>
        <begin position="1"/>
        <end position="18"/>
    </location>
</feature>
<dbReference type="InterPro" id="IPR036909">
    <property type="entry name" value="Cyt_c-like_dom_sf"/>
</dbReference>
<dbReference type="Proteomes" id="UP000538147">
    <property type="component" value="Unassembled WGS sequence"/>
</dbReference>
<protein>
    <submittedName>
        <fullName evidence="2">Mono/diheme cytochrome c family protein</fullName>
    </submittedName>
</protein>
<dbReference type="EMBL" id="JACIIV010000004">
    <property type="protein sequence ID" value="MBB6226500.1"/>
    <property type="molecule type" value="Genomic_DNA"/>
</dbReference>